<dbReference type="GO" id="GO:0005634">
    <property type="term" value="C:nucleus"/>
    <property type="evidence" value="ECO:0007669"/>
    <property type="project" value="UniProtKB-SubCell"/>
</dbReference>
<evidence type="ECO:0000313" key="16">
    <source>
        <dbReference type="Proteomes" id="UP001295684"/>
    </source>
</evidence>
<dbReference type="EC" id="3.4.19.12" evidence="3"/>
<evidence type="ECO:0000256" key="12">
    <source>
        <dbReference type="PROSITE-ProRule" id="PRU00331"/>
    </source>
</evidence>
<gene>
    <name evidence="15" type="ORF">ECRASSUSDP1_LOCUS17972</name>
</gene>
<feature type="active site" description="Proton acceptor" evidence="11">
    <location>
        <position position="125"/>
    </location>
</feature>
<evidence type="ECO:0000256" key="13">
    <source>
        <dbReference type="SAM" id="MobiDB-lite"/>
    </source>
</evidence>
<feature type="active site" evidence="12">
    <location>
        <position position="25"/>
    </location>
</feature>
<reference evidence="15" key="1">
    <citation type="submission" date="2023-07" db="EMBL/GenBank/DDBJ databases">
        <authorList>
            <consortium name="AG Swart"/>
            <person name="Singh M."/>
            <person name="Singh A."/>
            <person name="Seah K."/>
            <person name="Emmerich C."/>
        </authorList>
    </citation>
    <scope>NUCLEOTIDE SEQUENCE</scope>
    <source>
        <strain evidence="15">DP1</strain>
    </source>
</reference>
<dbReference type="Pfam" id="PF02099">
    <property type="entry name" value="Josephin"/>
    <property type="match status" value="1"/>
</dbReference>
<evidence type="ECO:0000256" key="10">
    <source>
        <dbReference type="ARBA" id="ARBA00023242"/>
    </source>
</evidence>
<feature type="active site" evidence="12">
    <location>
        <position position="125"/>
    </location>
</feature>
<keyword evidence="9" id="KW-0804">Transcription</keyword>
<feature type="domain" description="Josephin" evidence="14">
    <location>
        <begin position="12"/>
        <end position="188"/>
    </location>
</feature>
<dbReference type="InterPro" id="IPR033865">
    <property type="entry name" value="Ataxin-3"/>
</dbReference>
<evidence type="ECO:0000256" key="5">
    <source>
        <dbReference type="ARBA" id="ARBA00022786"/>
    </source>
</evidence>
<evidence type="ECO:0000313" key="15">
    <source>
        <dbReference type="EMBL" id="CAI2376602.1"/>
    </source>
</evidence>
<evidence type="ECO:0000256" key="1">
    <source>
        <dbReference type="ARBA" id="ARBA00000707"/>
    </source>
</evidence>
<dbReference type="InterPro" id="IPR006155">
    <property type="entry name" value="Josephin"/>
</dbReference>
<dbReference type="Gene3D" id="3.90.70.40">
    <property type="match status" value="1"/>
</dbReference>
<comment type="catalytic activity">
    <reaction evidence="1">
        <text>Thiol-dependent hydrolysis of ester, thioester, amide, peptide and isopeptide bonds formed by the C-terminal Gly of ubiquitin (a 76-residue protein attached to proteins as an intracellular targeting signal).</text>
        <dbReference type="EC" id="3.4.19.12"/>
    </reaction>
</comment>
<feature type="active site" description="Nucleophile" evidence="11">
    <location>
        <position position="25"/>
    </location>
</feature>
<evidence type="ECO:0000259" key="14">
    <source>
        <dbReference type="PROSITE" id="PS50957"/>
    </source>
</evidence>
<dbReference type="PROSITE" id="PS50957">
    <property type="entry name" value="JOSEPHIN"/>
    <property type="match status" value="1"/>
</dbReference>
<organism evidence="15 16">
    <name type="scientific">Euplotes crassus</name>
    <dbReference type="NCBI Taxonomy" id="5936"/>
    <lineage>
        <taxon>Eukaryota</taxon>
        <taxon>Sar</taxon>
        <taxon>Alveolata</taxon>
        <taxon>Ciliophora</taxon>
        <taxon>Intramacronucleata</taxon>
        <taxon>Spirotrichea</taxon>
        <taxon>Hypotrichia</taxon>
        <taxon>Euplotida</taxon>
        <taxon>Euplotidae</taxon>
        <taxon>Moneuplotes</taxon>
    </lineage>
</organism>
<dbReference type="PROSITE" id="PS50330">
    <property type="entry name" value="UIM"/>
    <property type="match status" value="1"/>
</dbReference>
<accession>A0AAD1XPM9</accession>
<dbReference type="GO" id="GO:0016579">
    <property type="term" value="P:protein deubiquitination"/>
    <property type="evidence" value="ECO:0007669"/>
    <property type="project" value="InterPro"/>
</dbReference>
<dbReference type="GO" id="GO:0004843">
    <property type="term" value="F:cysteine-type deubiquitinase activity"/>
    <property type="evidence" value="ECO:0007669"/>
    <property type="project" value="UniProtKB-EC"/>
</dbReference>
<protein>
    <recommendedName>
        <fullName evidence="3">ubiquitinyl hydrolase 1</fullName>
        <ecNumber evidence="3">3.4.19.12</ecNumber>
    </recommendedName>
</protein>
<keyword evidence="6 12" id="KW-0378">Hydrolase</keyword>
<name>A0AAD1XPM9_EUPCR</name>
<comment type="subcellular location">
    <subcellularLocation>
        <location evidence="2">Nucleus</location>
    </subcellularLocation>
</comment>
<evidence type="ECO:0000256" key="4">
    <source>
        <dbReference type="ARBA" id="ARBA00022670"/>
    </source>
</evidence>
<dbReference type="AlphaFoldDB" id="A0AAD1XPM9"/>
<keyword evidence="7" id="KW-0788">Thiol protease</keyword>
<dbReference type="PRINTS" id="PR01233">
    <property type="entry name" value="JOSEPHIN"/>
</dbReference>
<dbReference type="EMBL" id="CAMPGE010018164">
    <property type="protein sequence ID" value="CAI2376602.1"/>
    <property type="molecule type" value="Genomic_DNA"/>
</dbReference>
<comment type="caution">
    <text evidence="15">The sequence shown here is derived from an EMBL/GenBank/DDBJ whole genome shotgun (WGS) entry which is preliminary data.</text>
</comment>
<evidence type="ECO:0000256" key="6">
    <source>
        <dbReference type="ARBA" id="ARBA00022801"/>
    </source>
</evidence>
<evidence type="ECO:0000256" key="11">
    <source>
        <dbReference type="PIRSR" id="PIRSR633865-1"/>
    </source>
</evidence>
<dbReference type="SMART" id="SM01246">
    <property type="entry name" value="Josephin"/>
    <property type="match status" value="1"/>
</dbReference>
<feature type="region of interest" description="Disordered" evidence="13">
    <location>
        <begin position="232"/>
        <end position="252"/>
    </location>
</feature>
<dbReference type="Gene3D" id="1.10.287.10">
    <property type="entry name" value="S15/NS1, RNA-binding"/>
    <property type="match status" value="1"/>
</dbReference>
<evidence type="ECO:0000256" key="3">
    <source>
        <dbReference type="ARBA" id="ARBA00012759"/>
    </source>
</evidence>
<dbReference type="PANTHER" id="PTHR14159:SF0">
    <property type="entry name" value="ATAXIN-3-RELATED"/>
    <property type="match status" value="1"/>
</dbReference>
<dbReference type="InterPro" id="IPR003903">
    <property type="entry name" value="UIM_dom"/>
</dbReference>
<proteinExistence type="predicted"/>
<keyword evidence="8" id="KW-0805">Transcription regulation</keyword>
<sequence length="274" mass="30379">MQAEDVAGEPTKFVYWEKQGKDRLCGLHCLNSIVQGPIFDESSLFEIARQLDEEEKKILEAQSIPLSAMEGTNNIADDGNYNIQVLEKAIEGVGTYDLLNLDKPGVRTSDIASDNQAFLCNSADHWFAIRKVHGIWFNLNSTNMEPGPQIVSDFYLEVFLEAVKGANYTIYTVRGDSLPQPKKEETVSSLRESQRYLGLDYLQEDYNQNKTRPLNTDGADQSEIDAAIKASLEDMHGGGFGPPPVVSQPSEDDDLMAAIALSLQQENAQPSQDN</sequence>
<evidence type="ECO:0000256" key="9">
    <source>
        <dbReference type="ARBA" id="ARBA00023163"/>
    </source>
</evidence>
<keyword evidence="10" id="KW-0539">Nucleus</keyword>
<feature type="active site" evidence="11 12">
    <location>
        <position position="140"/>
    </location>
</feature>
<keyword evidence="4" id="KW-0645">Protease</keyword>
<evidence type="ECO:0000256" key="2">
    <source>
        <dbReference type="ARBA" id="ARBA00004123"/>
    </source>
</evidence>
<dbReference type="GO" id="GO:0006508">
    <property type="term" value="P:proteolysis"/>
    <property type="evidence" value="ECO:0007669"/>
    <property type="project" value="UniProtKB-KW"/>
</dbReference>
<evidence type="ECO:0000256" key="7">
    <source>
        <dbReference type="ARBA" id="ARBA00022807"/>
    </source>
</evidence>
<evidence type="ECO:0000256" key="8">
    <source>
        <dbReference type="ARBA" id="ARBA00023015"/>
    </source>
</evidence>
<dbReference type="PANTHER" id="PTHR14159">
    <property type="entry name" value="ATAXIN-3-RELATED"/>
    <property type="match status" value="1"/>
</dbReference>
<keyword evidence="5" id="KW-0833">Ubl conjugation pathway</keyword>
<keyword evidence="16" id="KW-1185">Reference proteome</keyword>
<dbReference type="Proteomes" id="UP001295684">
    <property type="component" value="Unassembled WGS sequence"/>
</dbReference>